<evidence type="ECO:0000313" key="1">
    <source>
        <dbReference type="EMBL" id="KAI0047648.1"/>
    </source>
</evidence>
<protein>
    <submittedName>
        <fullName evidence="1">MFS general substrate transporter</fullName>
    </submittedName>
</protein>
<proteinExistence type="predicted"/>
<evidence type="ECO:0000313" key="2">
    <source>
        <dbReference type="Proteomes" id="UP000814033"/>
    </source>
</evidence>
<reference evidence="1" key="1">
    <citation type="submission" date="2021-02" db="EMBL/GenBank/DDBJ databases">
        <authorList>
            <consortium name="DOE Joint Genome Institute"/>
            <person name="Ahrendt S."/>
            <person name="Looney B.P."/>
            <person name="Miyauchi S."/>
            <person name="Morin E."/>
            <person name="Drula E."/>
            <person name="Courty P.E."/>
            <person name="Chicoki N."/>
            <person name="Fauchery L."/>
            <person name="Kohler A."/>
            <person name="Kuo A."/>
            <person name="Labutti K."/>
            <person name="Pangilinan J."/>
            <person name="Lipzen A."/>
            <person name="Riley R."/>
            <person name="Andreopoulos W."/>
            <person name="He G."/>
            <person name="Johnson J."/>
            <person name="Barry K.W."/>
            <person name="Grigoriev I.V."/>
            <person name="Nagy L."/>
            <person name="Hibbett D."/>
            <person name="Henrissat B."/>
            <person name="Matheny P.B."/>
            <person name="Labbe J."/>
            <person name="Martin F."/>
        </authorList>
    </citation>
    <scope>NUCLEOTIDE SEQUENCE</scope>
    <source>
        <strain evidence="1">FP105234-sp</strain>
    </source>
</reference>
<organism evidence="1 2">
    <name type="scientific">Auriscalpium vulgare</name>
    <dbReference type="NCBI Taxonomy" id="40419"/>
    <lineage>
        <taxon>Eukaryota</taxon>
        <taxon>Fungi</taxon>
        <taxon>Dikarya</taxon>
        <taxon>Basidiomycota</taxon>
        <taxon>Agaricomycotina</taxon>
        <taxon>Agaricomycetes</taxon>
        <taxon>Russulales</taxon>
        <taxon>Auriscalpiaceae</taxon>
        <taxon>Auriscalpium</taxon>
    </lineage>
</organism>
<accession>A0ACB8RVT3</accession>
<keyword evidence="2" id="KW-1185">Reference proteome</keyword>
<reference evidence="1" key="2">
    <citation type="journal article" date="2022" name="New Phytol.">
        <title>Evolutionary transition to the ectomycorrhizal habit in the genomes of a hyperdiverse lineage of mushroom-forming fungi.</title>
        <authorList>
            <person name="Looney B."/>
            <person name="Miyauchi S."/>
            <person name="Morin E."/>
            <person name="Drula E."/>
            <person name="Courty P.E."/>
            <person name="Kohler A."/>
            <person name="Kuo A."/>
            <person name="LaButti K."/>
            <person name="Pangilinan J."/>
            <person name="Lipzen A."/>
            <person name="Riley R."/>
            <person name="Andreopoulos W."/>
            <person name="He G."/>
            <person name="Johnson J."/>
            <person name="Nolan M."/>
            <person name="Tritt A."/>
            <person name="Barry K.W."/>
            <person name="Grigoriev I.V."/>
            <person name="Nagy L.G."/>
            <person name="Hibbett D."/>
            <person name="Henrissat B."/>
            <person name="Matheny P.B."/>
            <person name="Labbe J."/>
            <person name="Martin F.M."/>
        </authorList>
    </citation>
    <scope>NUCLEOTIDE SEQUENCE</scope>
    <source>
        <strain evidence="1">FP105234-sp</strain>
    </source>
</reference>
<gene>
    <name evidence="1" type="ORF">FA95DRAFT_1492215</name>
</gene>
<sequence>MPIRLEEPELRRSPWGLKWRASVWFITLVVGLGITTDLIIYSVVIPVLPFHLQGLGYSGVSALVGYMLFAYSGGLVISTPPIAWVSERYNSRKGPLMMGLLALVGSQVMLMEAPTYWVMVVARVLQGVSSSVVWVVGLALLCDATPERFVGRQIGIAMSGLSFGLLIGPPVGGFLYDRVGWRGSCMFGIIITLIDLVGRLLLIERKEALLWGFDPVAEIQASAASPEEEAINSPAAVRAVVPNDPSVRVPSVPAQTEPTPPIPLSSLAVIGKLARSSRALTALLDTLIYGQVHCSQEPALPLHMQRLWGYNSHKVGLVYVAAVVPTVISSPLSGWWADHKGTEWITFLALAFAAPWWAMVTVEAHVALFIMSFALENFFTASVIAPVTAELAAVGRSLEGVGYAHIYGAFNLAYGVGSSVGPLIGGQIFAHAVNGWLVLNLVAVALIMVAIVLSFVYIGERPLVSRLVTRVQLPERDNSLIKDQERRQRSQLVEGEI</sequence>
<dbReference type="Proteomes" id="UP000814033">
    <property type="component" value="Unassembled WGS sequence"/>
</dbReference>
<comment type="caution">
    <text evidence="1">The sequence shown here is derived from an EMBL/GenBank/DDBJ whole genome shotgun (WGS) entry which is preliminary data.</text>
</comment>
<dbReference type="EMBL" id="MU275900">
    <property type="protein sequence ID" value="KAI0047648.1"/>
    <property type="molecule type" value="Genomic_DNA"/>
</dbReference>
<name>A0ACB8RVT3_9AGAM</name>